<organism evidence="1 2">
    <name type="scientific">Sclerotinia nivalis</name>
    <dbReference type="NCBI Taxonomy" id="352851"/>
    <lineage>
        <taxon>Eukaryota</taxon>
        <taxon>Fungi</taxon>
        <taxon>Dikarya</taxon>
        <taxon>Ascomycota</taxon>
        <taxon>Pezizomycotina</taxon>
        <taxon>Leotiomycetes</taxon>
        <taxon>Helotiales</taxon>
        <taxon>Sclerotiniaceae</taxon>
        <taxon>Sclerotinia</taxon>
    </lineage>
</organism>
<sequence length="118" mass="13923">MHHHIGNLELAEKYIRDCIKNAEQYGWNREPLSRARLHLARILREVDETGFSDDIRRHEKDARSALEEFLKLERPDYLKGDKDELAIFDNFQGVWNARFTGRLLLRDIQDHHGIVSAT</sequence>
<reference evidence="1" key="1">
    <citation type="submission" date="2022-11" db="EMBL/GenBank/DDBJ databases">
        <title>Genome Resource of Sclerotinia nivalis Strain SnTB1, a Plant Pathogen Isolated from American Ginseng.</title>
        <authorList>
            <person name="Fan S."/>
        </authorList>
    </citation>
    <scope>NUCLEOTIDE SEQUENCE</scope>
    <source>
        <strain evidence="1">SnTB1</strain>
    </source>
</reference>
<dbReference type="AlphaFoldDB" id="A0A9X0DR45"/>
<gene>
    <name evidence="1" type="ORF">OCU04_001989</name>
</gene>
<dbReference type="OrthoDB" id="6161812at2759"/>
<evidence type="ECO:0000313" key="1">
    <source>
        <dbReference type="EMBL" id="KAJ8071670.1"/>
    </source>
</evidence>
<protein>
    <submittedName>
        <fullName evidence="1">Uncharacterized protein</fullName>
    </submittedName>
</protein>
<dbReference type="EMBL" id="JAPEIS010000001">
    <property type="protein sequence ID" value="KAJ8071670.1"/>
    <property type="molecule type" value="Genomic_DNA"/>
</dbReference>
<accession>A0A9X0DR45</accession>
<comment type="caution">
    <text evidence="1">The sequence shown here is derived from an EMBL/GenBank/DDBJ whole genome shotgun (WGS) entry which is preliminary data.</text>
</comment>
<keyword evidence="2" id="KW-1185">Reference proteome</keyword>
<evidence type="ECO:0000313" key="2">
    <source>
        <dbReference type="Proteomes" id="UP001152300"/>
    </source>
</evidence>
<proteinExistence type="predicted"/>
<dbReference type="Proteomes" id="UP001152300">
    <property type="component" value="Unassembled WGS sequence"/>
</dbReference>
<name>A0A9X0DR45_9HELO</name>